<dbReference type="AlphaFoldDB" id="A0AAD4BIE0"/>
<dbReference type="EMBL" id="WHUW01000046">
    <property type="protein sequence ID" value="KAF8431818.1"/>
    <property type="molecule type" value="Genomic_DNA"/>
</dbReference>
<evidence type="ECO:0000313" key="2">
    <source>
        <dbReference type="EMBL" id="KAF8431818.1"/>
    </source>
</evidence>
<name>A0AAD4BIE0_BOLED</name>
<evidence type="ECO:0000313" key="3">
    <source>
        <dbReference type="Proteomes" id="UP001194468"/>
    </source>
</evidence>
<evidence type="ECO:0000256" key="1">
    <source>
        <dbReference type="SAM" id="MobiDB-lite"/>
    </source>
</evidence>
<feature type="compositionally biased region" description="Low complexity" evidence="1">
    <location>
        <begin position="55"/>
        <end position="65"/>
    </location>
</feature>
<dbReference type="Proteomes" id="UP001194468">
    <property type="component" value="Unassembled WGS sequence"/>
</dbReference>
<feature type="compositionally biased region" description="Low complexity" evidence="1">
    <location>
        <begin position="74"/>
        <end position="87"/>
    </location>
</feature>
<proteinExistence type="predicted"/>
<feature type="compositionally biased region" description="Acidic residues" evidence="1">
    <location>
        <begin position="96"/>
        <end position="107"/>
    </location>
</feature>
<protein>
    <submittedName>
        <fullName evidence="2">Uncharacterized protein</fullName>
    </submittedName>
</protein>
<sequence>MPESDPTTKPPKRVIKLSEKAKLGLEDQNPKRRKGDDLNNTSANPLKKARTTLPGAQAASKSSKGSHTEGEGSSGNDNGNAEANNGSQRDPTNLEPELEDTDIEIVDSPEQQLRAHLVIVERGNRVH</sequence>
<keyword evidence="3" id="KW-1185">Reference proteome</keyword>
<reference evidence="2" key="2">
    <citation type="journal article" date="2020" name="Nat. Commun.">
        <title>Large-scale genome sequencing of mycorrhizal fungi provides insights into the early evolution of symbiotic traits.</title>
        <authorList>
            <person name="Miyauchi S."/>
            <person name="Kiss E."/>
            <person name="Kuo A."/>
            <person name="Drula E."/>
            <person name="Kohler A."/>
            <person name="Sanchez-Garcia M."/>
            <person name="Morin E."/>
            <person name="Andreopoulos B."/>
            <person name="Barry K.W."/>
            <person name="Bonito G."/>
            <person name="Buee M."/>
            <person name="Carver A."/>
            <person name="Chen C."/>
            <person name="Cichocki N."/>
            <person name="Clum A."/>
            <person name="Culley D."/>
            <person name="Crous P.W."/>
            <person name="Fauchery L."/>
            <person name="Girlanda M."/>
            <person name="Hayes R.D."/>
            <person name="Keri Z."/>
            <person name="LaButti K."/>
            <person name="Lipzen A."/>
            <person name="Lombard V."/>
            <person name="Magnuson J."/>
            <person name="Maillard F."/>
            <person name="Murat C."/>
            <person name="Nolan M."/>
            <person name="Ohm R.A."/>
            <person name="Pangilinan J."/>
            <person name="Pereira M.F."/>
            <person name="Perotto S."/>
            <person name="Peter M."/>
            <person name="Pfister S."/>
            <person name="Riley R."/>
            <person name="Sitrit Y."/>
            <person name="Stielow J.B."/>
            <person name="Szollosi G."/>
            <person name="Zifcakova L."/>
            <person name="Stursova M."/>
            <person name="Spatafora J.W."/>
            <person name="Tedersoo L."/>
            <person name="Vaario L.M."/>
            <person name="Yamada A."/>
            <person name="Yan M."/>
            <person name="Wang P."/>
            <person name="Xu J."/>
            <person name="Bruns T."/>
            <person name="Baldrian P."/>
            <person name="Vilgalys R."/>
            <person name="Dunand C."/>
            <person name="Henrissat B."/>
            <person name="Grigoriev I.V."/>
            <person name="Hibbett D."/>
            <person name="Nagy L.G."/>
            <person name="Martin F.M."/>
        </authorList>
    </citation>
    <scope>NUCLEOTIDE SEQUENCE</scope>
    <source>
        <strain evidence="2">BED1</strain>
    </source>
</reference>
<feature type="compositionally biased region" description="Basic and acidic residues" evidence="1">
    <location>
        <begin position="16"/>
        <end position="37"/>
    </location>
</feature>
<organism evidence="2 3">
    <name type="scientific">Boletus edulis BED1</name>
    <dbReference type="NCBI Taxonomy" id="1328754"/>
    <lineage>
        <taxon>Eukaryota</taxon>
        <taxon>Fungi</taxon>
        <taxon>Dikarya</taxon>
        <taxon>Basidiomycota</taxon>
        <taxon>Agaricomycotina</taxon>
        <taxon>Agaricomycetes</taxon>
        <taxon>Agaricomycetidae</taxon>
        <taxon>Boletales</taxon>
        <taxon>Boletineae</taxon>
        <taxon>Boletaceae</taxon>
        <taxon>Boletoideae</taxon>
        <taxon>Boletus</taxon>
    </lineage>
</organism>
<gene>
    <name evidence="2" type="ORF">L210DRAFT_3507750</name>
</gene>
<reference evidence="2" key="1">
    <citation type="submission" date="2019-10" db="EMBL/GenBank/DDBJ databases">
        <authorList>
            <consortium name="DOE Joint Genome Institute"/>
            <person name="Kuo A."/>
            <person name="Miyauchi S."/>
            <person name="Kiss E."/>
            <person name="Drula E."/>
            <person name="Kohler A."/>
            <person name="Sanchez-Garcia M."/>
            <person name="Andreopoulos B."/>
            <person name="Barry K.W."/>
            <person name="Bonito G."/>
            <person name="Buee M."/>
            <person name="Carver A."/>
            <person name="Chen C."/>
            <person name="Cichocki N."/>
            <person name="Clum A."/>
            <person name="Culley D."/>
            <person name="Crous P.W."/>
            <person name="Fauchery L."/>
            <person name="Girlanda M."/>
            <person name="Hayes R."/>
            <person name="Keri Z."/>
            <person name="LaButti K."/>
            <person name="Lipzen A."/>
            <person name="Lombard V."/>
            <person name="Magnuson J."/>
            <person name="Maillard F."/>
            <person name="Morin E."/>
            <person name="Murat C."/>
            <person name="Nolan M."/>
            <person name="Ohm R."/>
            <person name="Pangilinan J."/>
            <person name="Pereira M."/>
            <person name="Perotto S."/>
            <person name="Peter M."/>
            <person name="Riley R."/>
            <person name="Sitrit Y."/>
            <person name="Stielow B."/>
            <person name="Szollosi G."/>
            <person name="Zifcakova L."/>
            <person name="Stursova M."/>
            <person name="Spatafora J.W."/>
            <person name="Tedersoo L."/>
            <person name="Vaario L.-M."/>
            <person name="Yamada A."/>
            <person name="Yan M."/>
            <person name="Wang P."/>
            <person name="Xu J."/>
            <person name="Bruns T."/>
            <person name="Baldrian P."/>
            <person name="Vilgalys R."/>
            <person name="Henrissat B."/>
            <person name="Grigoriev I.V."/>
            <person name="Hibbett D."/>
            <person name="Nagy L.G."/>
            <person name="Martin F.M."/>
        </authorList>
    </citation>
    <scope>NUCLEOTIDE SEQUENCE</scope>
    <source>
        <strain evidence="2">BED1</strain>
    </source>
</reference>
<comment type="caution">
    <text evidence="2">The sequence shown here is derived from an EMBL/GenBank/DDBJ whole genome shotgun (WGS) entry which is preliminary data.</text>
</comment>
<feature type="region of interest" description="Disordered" evidence="1">
    <location>
        <begin position="1"/>
        <end position="109"/>
    </location>
</feature>
<accession>A0AAD4BIE0</accession>